<accession>W7IM14</accession>
<gene>
    <name evidence="1" type="ORF">UO65_3271</name>
</gene>
<evidence type="ECO:0000313" key="2">
    <source>
        <dbReference type="Proteomes" id="UP000019277"/>
    </source>
</evidence>
<protein>
    <submittedName>
        <fullName evidence="1">Uncharacterized protein</fullName>
    </submittedName>
</protein>
<dbReference type="RefSeq" id="WP_035283298.1">
    <property type="nucleotide sequence ID" value="NZ_AYXG01000111.1"/>
</dbReference>
<dbReference type="OrthoDB" id="3214648at2"/>
<proteinExistence type="predicted"/>
<keyword evidence="2" id="KW-1185">Reference proteome</keyword>
<sequence>MSFSWRYEDTTGGPVPGPAVTFDDQAEAEDWFSTTWPDLLESGVEQVTLLDGETEVYGPMGLRTP</sequence>
<dbReference type="STRING" id="909613.UO65_3271"/>
<dbReference type="AlphaFoldDB" id="W7IM14"/>
<dbReference type="Proteomes" id="UP000019277">
    <property type="component" value="Unassembled WGS sequence"/>
</dbReference>
<dbReference type="eggNOG" id="ENOG50339NW">
    <property type="taxonomic scope" value="Bacteria"/>
</dbReference>
<organism evidence="1 2">
    <name type="scientific">Actinokineospora spheciospongiae</name>
    <dbReference type="NCBI Taxonomy" id="909613"/>
    <lineage>
        <taxon>Bacteria</taxon>
        <taxon>Bacillati</taxon>
        <taxon>Actinomycetota</taxon>
        <taxon>Actinomycetes</taxon>
        <taxon>Pseudonocardiales</taxon>
        <taxon>Pseudonocardiaceae</taxon>
        <taxon>Actinokineospora</taxon>
    </lineage>
</organism>
<comment type="caution">
    <text evidence="1">The sequence shown here is derived from an EMBL/GenBank/DDBJ whole genome shotgun (WGS) entry which is preliminary data.</text>
</comment>
<dbReference type="EMBL" id="AYXG01000111">
    <property type="protein sequence ID" value="EWC61418.1"/>
    <property type="molecule type" value="Genomic_DNA"/>
</dbReference>
<name>W7IM14_9PSEU</name>
<evidence type="ECO:0000313" key="1">
    <source>
        <dbReference type="EMBL" id="EWC61418.1"/>
    </source>
</evidence>
<reference evidence="1 2" key="1">
    <citation type="journal article" date="2014" name="Genome Announc.">
        <title>Draft Genome Sequence of the Antitrypanosomally Active Sponge-Associated Bacterium Actinokineospora sp. Strain EG49.</title>
        <authorList>
            <person name="Harjes J."/>
            <person name="Ryu T."/>
            <person name="Abdelmohsen U.R."/>
            <person name="Moitinho-Silva L."/>
            <person name="Horn H."/>
            <person name="Ravasi T."/>
            <person name="Hentschel U."/>
        </authorList>
    </citation>
    <scope>NUCLEOTIDE SEQUENCE [LARGE SCALE GENOMIC DNA]</scope>
    <source>
        <strain evidence="1 2">EG49</strain>
    </source>
</reference>